<dbReference type="EMBL" id="JBHTLK010000006">
    <property type="protein sequence ID" value="MFD1146062.1"/>
    <property type="molecule type" value="Genomic_DNA"/>
</dbReference>
<keyword evidence="3" id="KW-1185">Reference proteome</keyword>
<evidence type="ECO:0000313" key="2">
    <source>
        <dbReference type="EMBL" id="MFD1146062.1"/>
    </source>
</evidence>
<dbReference type="RefSeq" id="WP_380719423.1">
    <property type="nucleotide sequence ID" value="NZ_JBHTLK010000006.1"/>
</dbReference>
<gene>
    <name evidence="2" type="ORF">ACFQ3T_02885</name>
</gene>
<dbReference type="Proteomes" id="UP001597168">
    <property type="component" value="Unassembled WGS sequence"/>
</dbReference>
<comment type="caution">
    <text evidence="2">The sequence shown here is derived from an EMBL/GenBank/DDBJ whole genome shotgun (WGS) entry which is preliminary data.</text>
</comment>
<organism evidence="2 3">
    <name type="scientific">Saccharothrix hoggarensis</name>
    <dbReference type="NCBI Taxonomy" id="913853"/>
    <lineage>
        <taxon>Bacteria</taxon>
        <taxon>Bacillati</taxon>
        <taxon>Actinomycetota</taxon>
        <taxon>Actinomycetes</taxon>
        <taxon>Pseudonocardiales</taxon>
        <taxon>Pseudonocardiaceae</taxon>
        <taxon>Saccharothrix</taxon>
    </lineage>
</organism>
<evidence type="ECO:0000256" key="1">
    <source>
        <dbReference type="SAM" id="MobiDB-lite"/>
    </source>
</evidence>
<reference evidence="3" key="1">
    <citation type="journal article" date="2019" name="Int. J. Syst. Evol. Microbiol.">
        <title>The Global Catalogue of Microorganisms (GCM) 10K type strain sequencing project: providing services to taxonomists for standard genome sequencing and annotation.</title>
        <authorList>
            <consortium name="The Broad Institute Genomics Platform"/>
            <consortium name="The Broad Institute Genome Sequencing Center for Infectious Disease"/>
            <person name="Wu L."/>
            <person name="Ma J."/>
        </authorList>
    </citation>
    <scope>NUCLEOTIDE SEQUENCE [LARGE SCALE GENOMIC DNA]</scope>
    <source>
        <strain evidence="3">CCUG 60214</strain>
    </source>
</reference>
<feature type="region of interest" description="Disordered" evidence="1">
    <location>
        <begin position="109"/>
        <end position="135"/>
    </location>
</feature>
<sequence length="135" mass="14844">MTTSFECSAEVSAPVAVAYGRWLEWVAEPGSEIIQERPHEFVAWRAPSVPPRTGTATFHAVDDSTTRLDLRVVVEPHGVYEEVLASAGLTTPDTDLEGFKEFVEHHHDAIQPHPSHRTPTAPTRLPGIGRIMGKP</sequence>
<dbReference type="InterPro" id="IPR023393">
    <property type="entry name" value="START-like_dom_sf"/>
</dbReference>
<protein>
    <recommendedName>
        <fullName evidence="4">Polyketide cyclase/dehydrase/lipid transport protein</fullName>
    </recommendedName>
</protein>
<dbReference type="Gene3D" id="3.30.530.20">
    <property type="match status" value="1"/>
</dbReference>
<dbReference type="SUPFAM" id="SSF55961">
    <property type="entry name" value="Bet v1-like"/>
    <property type="match status" value="1"/>
</dbReference>
<proteinExistence type="predicted"/>
<evidence type="ECO:0008006" key="4">
    <source>
        <dbReference type="Google" id="ProtNLM"/>
    </source>
</evidence>
<name>A0ABW3QII4_9PSEU</name>
<evidence type="ECO:0000313" key="3">
    <source>
        <dbReference type="Proteomes" id="UP001597168"/>
    </source>
</evidence>
<accession>A0ABW3QII4</accession>